<sequence>MGLMDFRQFFRVEVDGKDISNTLAPRLISLSLTDAAGVQSDNVQITLSDTTLFGRLAEPKAEAEIRVWLGYPFQLKYMGLFIADNVIVGGPPDQMTITGIASVNGETSSGKTALTDQKKRSWPSGTTISALVQKIAGEHGLEHAVSESLAKVALSHIDQIDESDINLLSRIARDHDAIAKPGNGRLIMAKRGESLTASGAPMPVLSITPKKISRWQYQNSTREKAGSVVAVYQDHGKGKPIECTAGEGEPKQRLKRRFPNKDAAEQAAASELQRLKRAGRGLSVTMPGDPDAMAEAKLSVAGFRSYVDGEWLITKAEHSLDSGGYRTAIRAEPLI</sequence>
<keyword evidence="2" id="KW-1185">Reference proteome</keyword>
<organism evidence="1 2">
    <name type="scientific">Phaeobacter porticola</name>
    <dbReference type="NCBI Taxonomy" id="1844006"/>
    <lineage>
        <taxon>Bacteria</taxon>
        <taxon>Pseudomonadati</taxon>
        <taxon>Pseudomonadota</taxon>
        <taxon>Alphaproteobacteria</taxon>
        <taxon>Rhodobacterales</taxon>
        <taxon>Roseobacteraceae</taxon>
        <taxon>Phaeobacter</taxon>
    </lineage>
</organism>
<dbReference type="Pfam" id="PF05954">
    <property type="entry name" value="Phage_GPD"/>
    <property type="match status" value="1"/>
</dbReference>
<dbReference type="OrthoDB" id="4070623at2"/>
<evidence type="ECO:0000313" key="2">
    <source>
        <dbReference type="Proteomes" id="UP000183859"/>
    </source>
</evidence>
<dbReference type="RefSeq" id="WP_072504832.1">
    <property type="nucleotide sequence ID" value="NZ_CP016364.1"/>
</dbReference>
<proteinExistence type="predicted"/>
<evidence type="ECO:0000313" key="1">
    <source>
        <dbReference type="EMBL" id="APG47282.1"/>
    </source>
</evidence>
<dbReference type="SUPFAM" id="SSF69279">
    <property type="entry name" value="Phage tail proteins"/>
    <property type="match status" value="1"/>
</dbReference>
<protein>
    <submittedName>
        <fullName evidence="1">Phage late control gene D protein (GPD)</fullName>
    </submittedName>
</protein>
<name>A0A1L3I5G8_9RHOB</name>
<gene>
    <name evidence="1" type="ORF">PhaeoP97_01871</name>
</gene>
<dbReference type="STRING" id="1844006.PhaeoP97_01871"/>
<dbReference type="Proteomes" id="UP000183859">
    <property type="component" value="Chromosome"/>
</dbReference>
<dbReference type="EMBL" id="CP016364">
    <property type="protein sequence ID" value="APG47282.1"/>
    <property type="molecule type" value="Genomic_DNA"/>
</dbReference>
<dbReference type="AlphaFoldDB" id="A0A1L3I5G8"/>
<dbReference type="KEGG" id="php:PhaeoP97_01871"/>
<reference evidence="2" key="1">
    <citation type="submission" date="2016-07" db="EMBL/GenBank/DDBJ databases">
        <title>Phaeobacter portensis sp. nov., a tropodithietic acid producing bacterium isolated from a German harbor.</title>
        <authorList>
            <person name="Freese H.M."/>
            <person name="Bunk B."/>
            <person name="Breider S."/>
            <person name="Brinkhoff T."/>
        </authorList>
    </citation>
    <scope>NUCLEOTIDE SEQUENCE [LARGE SCALE GENOMIC DNA]</scope>
    <source>
        <strain evidence="2">P97</strain>
    </source>
</reference>
<accession>A0A1L3I5G8</accession>